<feature type="region of interest" description="Disordered" evidence="1">
    <location>
        <begin position="627"/>
        <end position="666"/>
    </location>
</feature>
<dbReference type="InterPro" id="IPR001214">
    <property type="entry name" value="SET_dom"/>
</dbReference>
<feature type="region of interest" description="Disordered" evidence="1">
    <location>
        <begin position="283"/>
        <end position="303"/>
    </location>
</feature>
<dbReference type="SUPFAM" id="SSF82199">
    <property type="entry name" value="SET domain"/>
    <property type="match status" value="1"/>
</dbReference>
<feature type="region of interest" description="Disordered" evidence="1">
    <location>
        <begin position="320"/>
        <end position="413"/>
    </location>
</feature>
<protein>
    <recommendedName>
        <fullName evidence="2">SET domain-containing protein</fullName>
    </recommendedName>
</protein>
<sequence length="666" mass="73392">MNYKNKMMLPNELRLLAGRCENAECPAPMGNHRDEHTAPPASGPSEDAGAGAEQAKKQRKTEPRTQRESPSGGKGGGKGLAALRHSQGKNSLHLVHPQVSEAEAEKEVGGGKKAGRGNGRRCEHGLWRYNCKECEPSFFCEHGRQRRYCKECGGSQICEHGRRRDRCTECGGSQICEHGRRKDYCKECGGGQICEHERLRYSCKECGGSQICEHRRRRDRCKECGGSQICEHGRRKERCKECGGGQICEHGRRRDNCKECGGGSICEHERLRYRCKECGGGGVRGNQRQKGKGKEGDQKKNGKKNKLTSFASLHAQAAAATAASPVKKKKAVSVSQKDIQSDQPQQLANGEKEPEPEMGKRKRKGAPSQPFSPSSSSSSSSAAPAAPSAESEDGGDEVSSDETQGGSLRCSPRLTEQQEGLKMIEPHKIARQHPSGKGGRTVAVLGSGVEVKESTIEGAENGLFVTRQFAKDELITEYDGHLYSKSEVSRKSALWLHVTNTAPGSDTLLCSPVVPRKGQGGAGYINDPSLQMTEEGTFAYDPEGRKRVNCRFFYDRDNNRVFAQASQEIKKGEEVFVFYGHGWRRNYNAHAGVLKEDIKNKEAKAEWNLVLRSIEWINLAVVKEEGEEIAQGPEEKEERGGESESTDRQESSDEKKVVQQLKQEED</sequence>
<feature type="compositionally biased region" description="Basic and acidic residues" evidence="1">
    <location>
        <begin position="54"/>
        <end position="67"/>
    </location>
</feature>
<dbReference type="VEuPathDB" id="CryptoDB:Cvel_3346"/>
<evidence type="ECO:0000313" key="3">
    <source>
        <dbReference type="EMBL" id="CEM12900.1"/>
    </source>
</evidence>
<dbReference type="PhylomeDB" id="A0A0G4FHJ5"/>
<evidence type="ECO:0000256" key="1">
    <source>
        <dbReference type="SAM" id="MobiDB-lite"/>
    </source>
</evidence>
<feature type="compositionally biased region" description="Basic and acidic residues" evidence="1">
    <location>
        <begin position="350"/>
        <end position="359"/>
    </location>
</feature>
<accession>A0A0G4FHJ5</accession>
<dbReference type="PROSITE" id="PS50280">
    <property type="entry name" value="SET"/>
    <property type="match status" value="1"/>
</dbReference>
<reference evidence="3" key="1">
    <citation type="submission" date="2014-11" db="EMBL/GenBank/DDBJ databases">
        <authorList>
            <person name="Otto D Thomas"/>
            <person name="Naeem Raeece"/>
        </authorList>
    </citation>
    <scope>NUCLEOTIDE SEQUENCE</scope>
</reference>
<feature type="compositionally biased region" description="Low complexity" evidence="1">
    <location>
        <begin position="366"/>
        <end position="389"/>
    </location>
</feature>
<feature type="compositionally biased region" description="Basic and acidic residues" evidence="1">
    <location>
        <begin position="633"/>
        <end position="657"/>
    </location>
</feature>
<proteinExistence type="predicted"/>
<dbReference type="InterPro" id="IPR046341">
    <property type="entry name" value="SET_dom_sf"/>
</dbReference>
<dbReference type="AlphaFoldDB" id="A0A0G4FHJ5"/>
<gene>
    <name evidence="3" type="ORF">Cvel_3346</name>
</gene>
<feature type="domain" description="SET" evidence="2">
    <location>
        <begin position="447"/>
        <end position="580"/>
    </location>
</feature>
<feature type="region of interest" description="Disordered" evidence="1">
    <location>
        <begin position="100"/>
        <end position="120"/>
    </location>
</feature>
<evidence type="ECO:0000259" key="2">
    <source>
        <dbReference type="PROSITE" id="PS50280"/>
    </source>
</evidence>
<organism evidence="3">
    <name type="scientific">Chromera velia CCMP2878</name>
    <dbReference type="NCBI Taxonomy" id="1169474"/>
    <lineage>
        <taxon>Eukaryota</taxon>
        <taxon>Sar</taxon>
        <taxon>Alveolata</taxon>
        <taxon>Colpodellida</taxon>
        <taxon>Chromeraceae</taxon>
        <taxon>Chromera</taxon>
    </lineage>
</organism>
<dbReference type="Pfam" id="PF00856">
    <property type="entry name" value="SET"/>
    <property type="match status" value="1"/>
</dbReference>
<name>A0A0G4FHJ5_9ALVE</name>
<feature type="compositionally biased region" description="Acidic residues" evidence="1">
    <location>
        <begin position="390"/>
        <end position="400"/>
    </location>
</feature>
<dbReference type="Gene3D" id="2.170.270.10">
    <property type="entry name" value="SET domain"/>
    <property type="match status" value="1"/>
</dbReference>
<dbReference type="EMBL" id="CDMZ01000374">
    <property type="protein sequence ID" value="CEM12900.1"/>
    <property type="molecule type" value="Genomic_DNA"/>
</dbReference>
<feature type="region of interest" description="Disordered" evidence="1">
    <location>
        <begin position="23"/>
        <end position="82"/>
    </location>
</feature>